<keyword evidence="1" id="KW-1133">Transmembrane helix</keyword>
<organism evidence="2 3">
    <name type="scientific">Helianthus annuus</name>
    <name type="common">Common sunflower</name>
    <dbReference type="NCBI Taxonomy" id="4232"/>
    <lineage>
        <taxon>Eukaryota</taxon>
        <taxon>Viridiplantae</taxon>
        <taxon>Streptophyta</taxon>
        <taxon>Embryophyta</taxon>
        <taxon>Tracheophyta</taxon>
        <taxon>Spermatophyta</taxon>
        <taxon>Magnoliopsida</taxon>
        <taxon>eudicotyledons</taxon>
        <taxon>Gunneridae</taxon>
        <taxon>Pentapetalae</taxon>
        <taxon>asterids</taxon>
        <taxon>campanulids</taxon>
        <taxon>Asterales</taxon>
        <taxon>Asteraceae</taxon>
        <taxon>Asteroideae</taxon>
        <taxon>Heliantheae alliance</taxon>
        <taxon>Heliantheae</taxon>
        <taxon>Helianthus</taxon>
    </lineage>
</organism>
<gene>
    <name evidence="2" type="ORF">HannXRQ_Chr08g0207941</name>
</gene>
<accession>A0A251U1P6</accession>
<keyword evidence="1" id="KW-0812">Transmembrane</keyword>
<dbReference type="InParanoid" id="A0A251U1P6"/>
<sequence length="249" mass="27069">MFIVFAFDVVLYVGQVVTCGLVMILDLNHSMCSYWQKDTGANQCEASSHPLSWHINVITWVNSFFQLRLPIAIPMLAPINAGTSSVLCPRKTTTSPFFLKASTRSDLSDENASPRTRILSTISRLSSSVHFLKSSPERTECCGSSLAARTENLGLLSLLLDEQTLETGGDLSLSPPRNTCTDCTTSMAACVICFALKPPPSWSTCGGDSSCISRSIGSSTPCIIIFCTARIKLQVNTLYTQINMLHVSK</sequence>
<dbReference type="Proteomes" id="UP000215914">
    <property type="component" value="Chromosome 8"/>
</dbReference>
<evidence type="ECO:0000313" key="3">
    <source>
        <dbReference type="Proteomes" id="UP000215914"/>
    </source>
</evidence>
<evidence type="ECO:0000256" key="1">
    <source>
        <dbReference type="SAM" id="Phobius"/>
    </source>
</evidence>
<dbReference type="EMBL" id="CM007897">
    <property type="protein sequence ID" value="OTG17064.1"/>
    <property type="molecule type" value="Genomic_DNA"/>
</dbReference>
<evidence type="ECO:0000313" key="2">
    <source>
        <dbReference type="EMBL" id="OTG17064.1"/>
    </source>
</evidence>
<proteinExistence type="predicted"/>
<keyword evidence="3" id="KW-1185">Reference proteome</keyword>
<reference evidence="3" key="1">
    <citation type="journal article" date="2017" name="Nature">
        <title>The sunflower genome provides insights into oil metabolism, flowering and Asterid evolution.</title>
        <authorList>
            <person name="Badouin H."/>
            <person name="Gouzy J."/>
            <person name="Grassa C.J."/>
            <person name="Murat F."/>
            <person name="Staton S.E."/>
            <person name="Cottret L."/>
            <person name="Lelandais-Briere C."/>
            <person name="Owens G.L."/>
            <person name="Carrere S."/>
            <person name="Mayjonade B."/>
            <person name="Legrand L."/>
            <person name="Gill N."/>
            <person name="Kane N.C."/>
            <person name="Bowers J.E."/>
            <person name="Hubner S."/>
            <person name="Bellec A."/>
            <person name="Berard A."/>
            <person name="Berges H."/>
            <person name="Blanchet N."/>
            <person name="Boniface M.C."/>
            <person name="Brunel D."/>
            <person name="Catrice O."/>
            <person name="Chaidir N."/>
            <person name="Claudel C."/>
            <person name="Donnadieu C."/>
            <person name="Faraut T."/>
            <person name="Fievet G."/>
            <person name="Helmstetter N."/>
            <person name="King M."/>
            <person name="Knapp S.J."/>
            <person name="Lai Z."/>
            <person name="Le Paslier M.C."/>
            <person name="Lippi Y."/>
            <person name="Lorenzon L."/>
            <person name="Mandel J.R."/>
            <person name="Marage G."/>
            <person name="Marchand G."/>
            <person name="Marquand E."/>
            <person name="Bret-Mestries E."/>
            <person name="Morien E."/>
            <person name="Nambeesan S."/>
            <person name="Nguyen T."/>
            <person name="Pegot-Espagnet P."/>
            <person name="Pouilly N."/>
            <person name="Raftis F."/>
            <person name="Sallet E."/>
            <person name="Schiex T."/>
            <person name="Thomas J."/>
            <person name="Vandecasteele C."/>
            <person name="Vares D."/>
            <person name="Vear F."/>
            <person name="Vautrin S."/>
            <person name="Crespi M."/>
            <person name="Mangin B."/>
            <person name="Burke J.M."/>
            <person name="Salse J."/>
            <person name="Munos S."/>
            <person name="Vincourt P."/>
            <person name="Rieseberg L.H."/>
            <person name="Langlade N.B."/>
        </authorList>
    </citation>
    <scope>NUCLEOTIDE SEQUENCE [LARGE SCALE GENOMIC DNA]</scope>
    <source>
        <strain evidence="3">cv. SF193</strain>
    </source>
</reference>
<dbReference type="AlphaFoldDB" id="A0A251U1P6"/>
<protein>
    <submittedName>
        <fullName evidence="2">Uncharacterized protein</fullName>
    </submittedName>
</protein>
<feature type="transmembrane region" description="Helical" evidence="1">
    <location>
        <begin position="6"/>
        <end position="27"/>
    </location>
</feature>
<name>A0A251U1P6_HELAN</name>
<keyword evidence="1" id="KW-0472">Membrane</keyword>